<protein>
    <submittedName>
        <fullName evidence="2">Alpha-2,8-polysialyltransferase family protein</fullName>
    </submittedName>
</protein>
<reference evidence="3" key="1">
    <citation type="journal article" date="2019" name="Int. J. Syst. Evol. Microbiol.">
        <title>The Global Catalogue of Microorganisms (GCM) 10K type strain sequencing project: providing services to taxonomists for standard genome sequencing and annotation.</title>
        <authorList>
            <consortium name="The Broad Institute Genomics Platform"/>
            <consortium name="The Broad Institute Genome Sequencing Center for Infectious Disease"/>
            <person name="Wu L."/>
            <person name="Ma J."/>
        </authorList>
    </citation>
    <scope>NUCLEOTIDE SEQUENCE [LARGE SCALE GENOMIC DNA]</scope>
    <source>
        <strain evidence="3">CCUG 49560</strain>
    </source>
</reference>
<feature type="compositionally biased region" description="Basic residues" evidence="1">
    <location>
        <begin position="428"/>
        <end position="438"/>
    </location>
</feature>
<comment type="caution">
    <text evidence="2">The sequence shown here is derived from an EMBL/GenBank/DDBJ whole genome shotgun (WGS) entry which is preliminary data.</text>
</comment>
<dbReference type="Pfam" id="PF07388">
    <property type="entry name" value="A-2_8-polyST"/>
    <property type="match status" value="1"/>
</dbReference>
<keyword evidence="3" id="KW-1185">Reference proteome</keyword>
<sequence>MTQVFYSSTFFGAMTLASAMDAGRFGPHTGRRILLVSGNASVPEVTPALDEAPGFAALRRRFDEVRSWNEVIAPLHPSDWKARIIEVPMLGRLLSSHLSLDDGVEELVLESIAVPPARTVAALIRDCPITVYSDGLMSYGPTRDPLPLEISGRITRLLHLDLVPGLTPLLLTEAGVPADPLPDDTFHHILTEVSTPPPPDQATYGNTGGPATHGSPGGAMILGQYLSALEIVTADEEAELHAGMLRALVARGHTNVLFKPHPAAGRHHARRLREVAAELGVELTVAGETVPAEVCFQTARPALVVGCFSTALMTAHRLFGIPVATMGCDIVLERLVPYENSNRIPVTIVDATVPRLAPDGSITDPPQTDLPGLVNAVGFCMQSENHPSLREAAARYIETHGTQARYFKTRRLTSVGLLPTPDPPKPKPLSRLRRALSR</sequence>
<dbReference type="Proteomes" id="UP001595891">
    <property type="component" value="Unassembled WGS sequence"/>
</dbReference>
<dbReference type="InterPro" id="IPR010866">
    <property type="entry name" value="A-2_8-polyST"/>
</dbReference>
<evidence type="ECO:0000313" key="2">
    <source>
        <dbReference type="EMBL" id="MFC4585920.1"/>
    </source>
</evidence>
<feature type="region of interest" description="Disordered" evidence="1">
    <location>
        <begin position="415"/>
        <end position="438"/>
    </location>
</feature>
<evidence type="ECO:0000256" key="1">
    <source>
        <dbReference type="SAM" id="MobiDB-lite"/>
    </source>
</evidence>
<proteinExistence type="predicted"/>
<dbReference type="RefSeq" id="WP_262844599.1">
    <property type="nucleotide sequence ID" value="NZ_JANZYP010000031.1"/>
</dbReference>
<dbReference type="EMBL" id="JBHSFN010000003">
    <property type="protein sequence ID" value="MFC4585920.1"/>
    <property type="molecule type" value="Genomic_DNA"/>
</dbReference>
<evidence type="ECO:0000313" key="3">
    <source>
        <dbReference type="Proteomes" id="UP001595891"/>
    </source>
</evidence>
<gene>
    <name evidence="2" type="ORF">ACFO8L_07550</name>
</gene>
<organism evidence="2 3">
    <name type="scientific">Sphaerisporangium corydalis</name>
    <dbReference type="NCBI Taxonomy" id="1441875"/>
    <lineage>
        <taxon>Bacteria</taxon>
        <taxon>Bacillati</taxon>
        <taxon>Actinomycetota</taxon>
        <taxon>Actinomycetes</taxon>
        <taxon>Streptosporangiales</taxon>
        <taxon>Streptosporangiaceae</taxon>
        <taxon>Sphaerisporangium</taxon>
    </lineage>
</organism>
<name>A0ABV9EBZ9_9ACTN</name>
<accession>A0ABV9EBZ9</accession>